<evidence type="ECO:0000256" key="8">
    <source>
        <dbReference type="PROSITE-ProRule" id="PRU00276"/>
    </source>
</evidence>
<dbReference type="Proteomes" id="UP001347796">
    <property type="component" value="Unassembled WGS sequence"/>
</dbReference>
<dbReference type="InterPro" id="IPR001590">
    <property type="entry name" value="Peptidase_M12B"/>
</dbReference>
<protein>
    <recommendedName>
        <fullName evidence="10">Peptidase M12B domain-containing protein</fullName>
    </recommendedName>
</protein>
<organism evidence="11 12">
    <name type="scientific">Patella caerulea</name>
    <name type="common">Rayed Mediterranean limpet</name>
    <dbReference type="NCBI Taxonomy" id="87958"/>
    <lineage>
        <taxon>Eukaryota</taxon>
        <taxon>Metazoa</taxon>
        <taxon>Spiralia</taxon>
        <taxon>Lophotrochozoa</taxon>
        <taxon>Mollusca</taxon>
        <taxon>Gastropoda</taxon>
        <taxon>Patellogastropoda</taxon>
        <taxon>Patelloidea</taxon>
        <taxon>Patellidae</taxon>
        <taxon>Patella</taxon>
    </lineage>
</organism>
<feature type="binding site" evidence="8">
    <location>
        <position position="367"/>
    </location>
    <ligand>
        <name>Zn(2+)</name>
        <dbReference type="ChEBI" id="CHEBI:29105"/>
        <note>catalytic</note>
    </ligand>
</feature>
<keyword evidence="9" id="KW-0732">Signal</keyword>
<accession>A0AAN8K001</accession>
<reference evidence="11 12" key="1">
    <citation type="submission" date="2024-01" db="EMBL/GenBank/DDBJ databases">
        <title>The genome of the rayed Mediterranean limpet Patella caerulea (Linnaeus, 1758).</title>
        <authorList>
            <person name="Anh-Thu Weber A."/>
            <person name="Halstead-Nussloch G."/>
        </authorList>
    </citation>
    <scope>NUCLEOTIDE SEQUENCE [LARGE SCALE GENOMIC DNA]</scope>
    <source>
        <strain evidence="11">AATW-2023a</strain>
        <tissue evidence="11">Whole specimen</tissue>
    </source>
</reference>
<keyword evidence="1" id="KW-0645">Protease</keyword>
<keyword evidence="3" id="KW-0378">Hydrolase</keyword>
<name>A0AAN8K001_PATCE</name>
<keyword evidence="4 8" id="KW-0862">Zinc</keyword>
<sequence>MKYFVLPVLSCCISLCYTASLSLEGALHKPGDAINVKVSVADASFKSMSDRQKREATHMPSDLDVEITSPLATSKLRLTRSPFLTTYVMKNGQKTRVTDFIHSQAIYVDRKKRAAFHIRRSAADDGGFSLEGNLIHGSQNINIAPESRNKRDTGIDSTHRIVEFQSKAFGDDYIKKEVRKRSVDNMELNHREKRQVSSHVIEITFITDAEDYFQYLALNNNDDEDTVAAMTLHYTFVAQQIQIRYDSVTDIDPDFTIRTVITELIIIKDRSQSTFTENIATNGRVDAAQGLQAASQWAAAPVGGFTFQLTDHYMFFTGYDLTIGGQSSSAGRAFFGELCQITTARLLSVSIVEDDKTSPGTGGVAAHELGHILRADHDGESPITCADENFVMSSSLSFPDSVAVASNPFIFSVCSVQDMKAYLQRTTVTCDDDDNYGAGALTTTERAGQLLDADAQCRRSYGDSSFLCRSLYVENAPFFAEMCYKTFCDDTTTCRAIFPEEFTSCGDGKWCIKGQCVADAAAPSRPSGKYL</sequence>
<evidence type="ECO:0000256" key="5">
    <source>
        <dbReference type="ARBA" id="ARBA00023049"/>
    </source>
</evidence>
<dbReference type="PANTHER" id="PTHR11905:SF256">
    <property type="entry name" value="PEPTIDASE M12B DOMAIN-CONTAINING PROTEIN"/>
    <property type="match status" value="1"/>
</dbReference>
<keyword evidence="2 8" id="KW-0479">Metal-binding</keyword>
<dbReference type="InterPro" id="IPR041645">
    <property type="entry name" value="ADAMTS_CR_2"/>
</dbReference>
<feature type="active site" evidence="8">
    <location>
        <position position="368"/>
    </location>
</feature>
<evidence type="ECO:0000256" key="7">
    <source>
        <dbReference type="ARBA" id="ARBA00023180"/>
    </source>
</evidence>
<dbReference type="PROSITE" id="PS50215">
    <property type="entry name" value="ADAM_MEPRO"/>
    <property type="match status" value="1"/>
</dbReference>
<dbReference type="AlphaFoldDB" id="A0AAN8K001"/>
<keyword evidence="5" id="KW-0482">Metalloprotease</keyword>
<evidence type="ECO:0000256" key="1">
    <source>
        <dbReference type="ARBA" id="ARBA00022670"/>
    </source>
</evidence>
<dbReference type="Gene3D" id="3.40.1620.60">
    <property type="match status" value="1"/>
</dbReference>
<dbReference type="GO" id="GO:0006508">
    <property type="term" value="P:proteolysis"/>
    <property type="evidence" value="ECO:0007669"/>
    <property type="project" value="UniProtKB-KW"/>
</dbReference>
<dbReference type="Pfam" id="PF01421">
    <property type="entry name" value="Reprolysin"/>
    <property type="match status" value="1"/>
</dbReference>
<feature type="domain" description="Peptidase M12B" evidence="10">
    <location>
        <begin position="214"/>
        <end position="435"/>
    </location>
</feature>
<evidence type="ECO:0000256" key="9">
    <source>
        <dbReference type="SAM" id="SignalP"/>
    </source>
</evidence>
<dbReference type="Gene3D" id="3.40.390.10">
    <property type="entry name" value="Collagenase (Catalytic Domain)"/>
    <property type="match status" value="1"/>
</dbReference>
<comment type="caution">
    <text evidence="8">Lacks conserved residue(s) required for the propagation of feature annotation.</text>
</comment>
<feature type="chain" id="PRO_5043025819" description="Peptidase M12B domain-containing protein" evidence="9">
    <location>
        <begin position="19"/>
        <end position="531"/>
    </location>
</feature>
<dbReference type="EMBL" id="JAZGQO010000005">
    <property type="protein sequence ID" value="KAK6187006.1"/>
    <property type="molecule type" value="Genomic_DNA"/>
</dbReference>
<evidence type="ECO:0000256" key="3">
    <source>
        <dbReference type="ARBA" id="ARBA00022801"/>
    </source>
</evidence>
<evidence type="ECO:0000313" key="11">
    <source>
        <dbReference type="EMBL" id="KAK6187006.1"/>
    </source>
</evidence>
<comment type="caution">
    <text evidence="11">The sequence shown here is derived from an EMBL/GenBank/DDBJ whole genome shotgun (WGS) entry which is preliminary data.</text>
</comment>
<dbReference type="SUPFAM" id="SSF55486">
    <property type="entry name" value="Metalloproteases ('zincins'), catalytic domain"/>
    <property type="match status" value="1"/>
</dbReference>
<evidence type="ECO:0000313" key="12">
    <source>
        <dbReference type="Proteomes" id="UP001347796"/>
    </source>
</evidence>
<dbReference type="InterPro" id="IPR024079">
    <property type="entry name" value="MetalloPept_cat_dom_sf"/>
</dbReference>
<feature type="signal peptide" evidence="9">
    <location>
        <begin position="1"/>
        <end position="18"/>
    </location>
</feature>
<keyword evidence="12" id="KW-1185">Reference proteome</keyword>
<feature type="binding site" evidence="8">
    <location>
        <position position="377"/>
    </location>
    <ligand>
        <name>Zn(2+)</name>
        <dbReference type="ChEBI" id="CHEBI:29105"/>
        <note>catalytic</note>
    </ligand>
</feature>
<evidence type="ECO:0000259" key="10">
    <source>
        <dbReference type="PROSITE" id="PS50215"/>
    </source>
</evidence>
<evidence type="ECO:0000256" key="4">
    <source>
        <dbReference type="ARBA" id="ARBA00022833"/>
    </source>
</evidence>
<dbReference type="PANTHER" id="PTHR11905">
    <property type="entry name" value="ADAM A DISINTEGRIN AND METALLOPROTEASE DOMAIN"/>
    <property type="match status" value="1"/>
</dbReference>
<feature type="binding site" evidence="8">
    <location>
        <position position="371"/>
    </location>
    <ligand>
        <name>Zn(2+)</name>
        <dbReference type="ChEBI" id="CHEBI:29105"/>
        <note>catalytic</note>
    </ligand>
</feature>
<keyword evidence="6" id="KW-1015">Disulfide bond</keyword>
<evidence type="ECO:0000256" key="6">
    <source>
        <dbReference type="ARBA" id="ARBA00023157"/>
    </source>
</evidence>
<proteinExistence type="predicted"/>
<evidence type="ECO:0000256" key="2">
    <source>
        <dbReference type="ARBA" id="ARBA00022723"/>
    </source>
</evidence>
<gene>
    <name evidence="11" type="ORF">SNE40_006259</name>
</gene>
<dbReference type="GO" id="GO:0046872">
    <property type="term" value="F:metal ion binding"/>
    <property type="evidence" value="ECO:0007669"/>
    <property type="project" value="UniProtKB-KW"/>
</dbReference>
<keyword evidence="7" id="KW-0325">Glycoprotein</keyword>
<dbReference type="Pfam" id="PF17771">
    <property type="entry name" value="ADAMTS_CR_2"/>
    <property type="match status" value="1"/>
</dbReference>
<dbReference type="GO" id="GO:0004222">
    <property type="term" value="F:metalloendopeptidase activity"/>
    <property type="evidence" value="ECO:0007669"/>
    <property type="project" value="InterPro"/>
</dbReference>